<feature type="signal peptide" evidence="1">
    <location>
        <begin position="1"/>
        <end position="22"/>
    </location>
</feature>
<dbReference type="InterPro" id="IPR036291">
    <property type="entry name" value="NAD(P)-bd_dom_sf"/>
</dbReference>
<accession>A0A9W7BJQ9</accession>
<comment type="caution">
    <text evidence="2">The sequence shown here is derived from an EMBL/GenBank/DDBJ whole genome shotgun (WGS) entry which is preliminary data.</text>
</comment>
<dbReference type="PANTHER" id="PTHR44147:SF2">
    <property type="entry name" value="DEHYDROGENASE_REDUCTASE SDR FAMILY MEMBER 1"/>
    <property type="match status" value="1"/>
</dbReference>
<dbReference type="SUPFAM" id="SSF51735">
    <property type="entry name" value="NAD(P)-binding Rossmann-fold domains"/>
    <property type="match status" value="1"/>
</dbReference>
<feature type="chain" id="PRO_5040858173" evidence="1">
    <location>
        <begin position="23"/>
        <end position="318"/>
    </location>
</feature>
<proteinExistence type="predicted"/>
<dbReference type="PANTHER" id="PTHR44147">
    <property type="entry name" value="DEHYDROGENASE/REDUCTASE SDR FAMILY MEMBER 1"/>
    <property type="match status" value="1"/>
</dbReference>
<dbReference type="PROSITE" id="PS00061">
    <property type="entry name" value="ADH_SHORT"/>
    <property type="match status" value="1"/>
</dbReference>
<dbReference type="Pfam" id="PF00106">
    <property type="entry name" value="adh_short"/>
    <property type="match status" value="2"/>
</dbReference>
<gene>
    <name evidence="2" type="ORF">TL16_g12120</name>
</gene>
<organism evidence="2 3">
    <name type="scientific">Triparma laevis f. inornata</name>
    <dbReference type="NCBI Taxonomy" id="1714386"/>
    <lineage>
        <taxon>Eukaryota</taxon>
        <taxon>Sar</taxon>
        <taxon>Stramenopiles</taxon>
        <taxon>Ochrophyta</taxon>
        <taxon>Bolidophyceae</taxon>
        <taxon>Parmales</taxon>
        <taxon>Triparmaceae</taxon>
        <taxon>Triparma</taxon>
    </lineage>
</organism>
<name>A0A9W7BJQ9_9STRA</name>
<evidence type="ECO:0000313" key="3">
    <source>
        <dbReference type="Proteomes" id="UP001162640"/>
    </source>
</evidence>
<dbReference type="Proteomes" id="UP001162640">
    <property type="component" value="Unassembled WGS sequence"/>
</dbReference>
<sequence length="318" mass="34537">MNIMYLIAAIIVMALLECVVEPLAMPMQRVAIVTGASRGIGKGIALELGQAGYAVHCLGRSTRNANAERDIAAEMGPYRRLPENEELTVERTAEQGKNAARSETCKTILIRLTSLAAVSSLGGRGVAHVCDCSVDGEVAFTIRSITESEGGRLDCLVCSAYSVPAQKLRDDFWKQGMEMWDAVNGVGLRSVYATCLAAAPSMIETAKVREYYVSDELVAPSHKRYTRSLRSLAKIPNSPPPLMCLVSSFGGKSYTFNVAYGVGKAAVDRLANDMALQLRSHDVATVSLYPGLVRTEANLEMEKVRSSSKRSDELRMIY</sequence>
<dbReference type="EMBL" id="BLQM01000476">
    <property type="protein sequence ID" value="GMH91662.1"/>
    <property type="molecule type" value="Genomic_DNA"/>
</dbReference>
<evidence type="ECO:0000256" key="1">
    <source>
        <dbReference type="SAM" id="SignalP"/>
    </source>
</evidence>
<dbReference type="InterPro" id="IPR020904">
    <property type="entry name" value="Sc_DH/Rdtase_CS"/>
</dbReference>
<dbReference type="PRINTS" id="PR00081">
    <property type="entry name" value="GDHRDH"/>
</dbReference>
<evidence type="ECO:0000313" key="2">
    <source>
        <dbReference type="EMBL" id="GMH91662.1"/>
    </source>
</evidence>
<keyword evidence="1" id="KW-0732">Signal</keyword>
<reference evidence="3" key="1">
    <citation type="journal article" date="2023" name="Commun. Biol.">
        <title>Genome analysis of Parmales, the sister group of diatoms, reveals the evolutionary specialization of diatoms from phago-mixotrophs to photoautotrophs.</title>
        <authorList>
            <person name="Ban H."/>
            <person name="Sato S."/>
            <person name="Yoshikawa S."/>
            <person name="Yamada K."/>
            <person name="Nakamura Y."/>
            <person name="Ichinomiya M."/>
            <person name="Sato N."/>
            <person name="Blanc-Mathieu R."/>
            <person name="Endo H."/>
            <person name="Kuwata A."/>
            <person name="Ogata H."/>
        </authorList>
    </citation>
    <scope>NUCLEOTIDE SEQUENCE [LARGE SCALE GENOMIC DNA]</scope>
</reference>
<dbReference type="Gene3D" id="3.40.50.720">
    <property type="entry name" value="NAD(P)-binding Rossmann-like Domain"/>
    <property type="match status" value="1"/>
</dbReference>
<dbReference type="AlphaFoldDB" id="A0A9W7BJQ9"/>
<protein>
    <submittedName>
        <fullName evidence="2">Uncharacterized protein</fullName>
    </submittedName>
</protein>
<dbReference type="InterPro" id="IPR002347">
    <property type="entry name" value="SDR_fam"/>
</dbReference>